<evidence type="ECO:0000313" key="11">
    <source>
        <dbReference type="Proteomes" id="UP000438914"/>
    </source>
</evidence>
<dbReference type="InterPro" id="IPR027417">
    <property type="entry name" value="P-loop_NTPase"/>
</dbReference>
<gene>
    <name evidence="10" type="primary">holA</name>
    <name evidence="10" type="ORF">FYJ73_01715</name>
</gene>
<sequence>MPEKKASVSFDALMRQLKNGEFAPVYLLMGDETYYIDKLSSFFQNQILTPEQQAFDLTVVFGADVNAAQIADLAMQYPMTAPRKVIIVKEAQGLKSFDKLEKYVLHPQPKTILVFCYKNGTMNRRQKFAVAVDKVGVIFESKKLKEWQLPKYINDYVRRQKASIDEKSAVMMADHIGADISRLTSELDKLLISLPEDNRRITPDIVERNVGVSKDFNAFELRDAIINKNVYKANQIICYFNSNPKAGSAFSLVPLLFNFFQNLMLAYYAPNRNDQYALAEYLGMKSPWGVKDYLIGMKNYSGRKTLQILGKLGEIDAKIKGLDNPNTPSEELMRELVFFILH</sequence>
<feature type="domain" description="DNA polymerase III delta N-terminal" evidence="9">
    <location>
        <begin position="26"/>
        <end position="134"/>
    </location>
</feature>
<comment type="caution">
    <text evidence="10">The sequence shown here is derived from an EMBL/GenBank/DDBJ whole genome shotgun (WGS) entry which is preliminary data.</text>
</comment>
<keyword evidence="6" id="KW-0239">DNA-directed DNA polymerase</keyword>
<dbReference type="SUPFAM" id="SSF52540">
    <property type="entry name" value="P-loop containing nucleoside triphosphate hydrolases"/>
    <property type="match status" value="1"/>
</dbReference>
<evidence type="ECO:0000256" key="6">
    <source>
        <dbReference type="ARBA" id="ARBA00022932"/>
    </source>
</evidence>
<evidence type="ECO:0000259" key="9">
    <source>
        <dbReference type="Pfam" id="PF06144"/>
    </source>
</evidence>
<dbReference type="RefSeq" id="WP_154532974.1">
    <property type="nucleotide sequence ID" value="NZ_VUNG01000002.1"/>
</dbReference>
<protein>
    <recommendedName>
        <fullName evidence="2">DNA polymerase III subunit delta</fullName>
        <ecNumber evidence="1">2.7.7.7</ecNumber>
    </recommendedName>
</protein>
<dbReference type="Gene3D" id="1.20.272.10">
    <property type="match status" value="1"/>
</dbReference>
<dbReference type="GO" id="GO:0003677">
    <property type="term" value="F:DNA binding"/>
    <property type="evidence" value="ECO:0007669"/>
    <property type="project" value="InterPro"/>
</dbReference>
<dbReference type="EC" id="2.7.7.7" evidence="1"/>
<evidence type="ECO:0000256" key="2">
    <source>
        <dbReference type="ARBA" id="ARBA00017703"/>
    </source>
</evidence>
<evidence type="ECO:0000256" key="8">
    <source>
        <dbReference type="ARBA" id="ARBA00049244"/>
    </source>
</evidence>
<dbReference type="GO" id="GO:0009360">
    <property type="term" value="C:DNA polymerase III complex"/>
    <property type="evidence" value="ECO:0007669"/>
    <property type="project" value="InterPro"/>
</dbReference>
<name>A0A7K0KBW6_9BACT</name>
<evidence type="ECO:0000256" key="1">
    <source>
        <dbReference type="ARBA" id="ARBA00012417"/>
    </source>
</evidence>
<evidence type="ECO:0000256" key="5">
    <source>
        <dbReference type="ARBA" id="ARBA00022705"/>
    </source>
</evidence>
<evidence type="ECO:0000313" key="10">
    <source>
        <dbReference type="EMBL" id="MST83412.1"/>
    </source>
</evidence>
<comment type="catalytic activity">
    <reaction evidence="8">
        <text>DNA(n) + a 2'-deoxyribonucleoside 5'-triphosphate = DNA(n+1) + diphosphate</text>
        <dbReference type="Rhea" id="RHEA:22508"/>
        <dbReference type="Rhea" id="RHEA-COMP:17339"/>
        <dbReference type="Rhea" id="RHEA-COMP:17340"/>
        <dbReference type="ChEBI" id="CHEBI:33019"/>
        <dbReference type="ChEBI" id="CHEBI:61560"/>
        <dbReference type="ChEBI" id="CHEBI:173112"/>
        <dbReference type="EC" id="2.7.7.7"/>
    </reaction>
</comment>
<dbReference type="PANTHER" id="PTHR34388">
    <property type="entry name" value="DNA POLYMERASE III SUBUNIT DELTA"/>
    <property type="match status" value="1"/>
</dbReference>
<dbReference type="Gene3D" id="1.10.8.60">
    <property type="match status" value="1"/>
</dbReference>
<evidence type="ECO:0000256" key="7">
    <source>
        <dbReference type="ARBA" id="ARBA00034754"/>
    </source>
</evidence>
<dbReference type="InterPro" id="IPR008921">
    <property type="entry name" value="DNA_pol3_clamp-load_cplx_C"/>
</dbReference>
<dbReference type="GO" id="GO:0003887">
    <property type="term" value="F:DNA-directed DNA polymerase activity"/>
    <property type="evidence" value="ECO:0007669"/>
    <property type="project" value="UniProtKB-KW"/>
</dbReference>
<dbReference type="Pfam" id="PF06144">
    <property type="entry name" value="DNA_pol3_delta"/>
    <property type="match status" value="1"/>
</dbReference>
<dbReference type="NCBIfam" id="TIGR01128">
    <property type="entry name" value="holA"/>
    <property type="match status" value="1"/>
</dbReference>
<evidence type="ECO:0000256" key="3">
    <source>
        <dbReference type="ARBA" id="ARBA00022679"/>
    </source>
</evidence>
<organism evidence="10 11">
    <name type="scientific">Hallella mizrahii</name>
    <dbReference type="NCBI Taxonomy" id="2606637"/>
    <lineage>
        <taxon>Bacteria</taxon>
        <taxon>Pseudomonadati</taxon>
        <taxon>Bacteroidota</taxon>
        <taxon>Bacteroidia</taxon>
        <taxon>Bacteroidales</taxon>
        <taxon>Prevotellaceae</taxon>
        <taxon>Hallella</taxon>
    </lineage>
</organism>
<dbReference type="SUPFAM" id="SSF48019">
    <property type="entry name" value="post-AAA+ oligomerization domain-like"/>
    <property type="match status" value="1"/>
</dbReference>
<reference evidence="10 11" key="1">
    <citation type="submission" date="2019-08" db="EMBL/GenBank/DDBJ databases">
        <title>In-depth cultivation of the pig gut microbiome towards novel bacterial diversity and tailored functional studies.</title>
        <authorList>
            <person name="Wylensek D."/>
            <person name="Hitch T.C.A."/>
            <person name="Clavel T."/>
        </authorList>
    </citation>
    <scope>NUCLEOTIDE SEQUENCE [LARGE SCALE GENOMIC DNA]</scope>
    <source>
        <strain evidence="10 11">LKV-178-WT-2A</strain>
    </source>
</reference>
<keyword evidence="11" id="KW-1185">Reference proteome</keyword>
<proteinExistence type="inferred from homology"/>
<comment type="similarity">
    <text evidence="7">Belongs to the DNA polymerase HolA subunit family.</text>
</comment>
<dbReference type="EMBL" id="VUNG01000002">
    <property type="protein sequence ID" value="MST83412.1"/>
    <property type="molecule type" value="Genomic_DNA"/>
</dbReference>
<dbReference type="GO" id="GO:0006261">
    <property type="term" value="P:DNA-templated DNA replication"/>
    <property type="evidence" value="ECO:0007669"/>
    <property type="project" value="TreeGrafter"/>
</dbReference>
<keyword evidence="4 10" id="KW-0548">Nucleotidyltransferase</keyword>
<keyword evidence="3 10" id="KW-0808">Transferase</keyword>
<dbReference type="Gene3D" id="3.40.50.300">
    <property type="entry name" value="P-loop containing nucleotide triphosphate hydrolases"/>
    <property type="match status" value="1"/>
</dbReference>
<dbReference type="Proteomes" id="UP000438914">
    <property type="component" value="Unassembled WGS sequence"/>
</dbReference>
<dbReference type="AlphaFoldDB" id="A0A7K0KBW6"/>
<dbReference type="InterPro" id="IPR005790">
    <property type="entry name" value="DNA_polIII_delta"/>
</dbReference>
<dbReference type="InterPro" id="IPR010372">
    <property type="entry name" value="DNA_pol3_delta_N"/>
</dbReference>
<keyword evidence="5" id="KW-0235">DNA replication</keyword>
<accession>A0A7K0KBW6</accession>
<evidence type="ECO:0000256" key="4">
    <source>
        <dbReference type="ARBA" id="ARBA00022695"/>
    </source>
</evidence>
<dbReference type="PANTHER" id="PTHR34388:SF1">
    <property type="entry name" value="DNA POLYMERASE III SUBUNIT DELTA"/>
    <property type="match status" value="1"/>
</dbReference>